<name>A0A9D1LJI4_9FIRM</name>
<comment type="caution">
    <text evidence="1">The sequence shown here is derived from an EMBL/GenBank/DDBJ whole genome shotgun (WGS) entry which is preliminary data.</text>
</comment>
<evidence type="ECO:0000313" key="1">
    <source>
        <dbReference type="EMBL" id="HIU42114.1"/>
    </source>
</evidence>
<dbReference type="AlphaFoldDB" id="A0A9D1LJI4"/>
<reference evidence="1" key="2">
    <citation type="journal article" date="2021" name="PeerJ">
        <title>Extensive microbial diversity within the chicken gut microbiome revealed by metagenomics and culture.</title>
        <authorList>
            <person name="Gilroy R."/>
            <person name="Ravi A."/>
            <person name="Getino M."/>
            <person name="Pursley I."/>
            <person name="Horton D.L."/>
            <person name="Alikhan N.F."/>
            <person name="Baker D."/>
            <person name="Gharbi K."/>
            <person name="Hall N."/>
            <person name="Watson M."/>
            <person name="Adriaenssens E.M."/>
            <person name="Foster-Nyarko E."/>
            <person name="Jarju S."/>
            <person name="Secka A."/>
            <person name="Antonio M."/>
            <person name="Oren A."/>
            <person name="Chaudhuri R.R."/>
            <person name="La Ragione R."/>
            <person name="Hildebrand F."/>
            <person name="Pallen M.J."/>
        </authorList>
    </citation>
    <scope>NUCLEOTIDE SEQUENCE</scope>
    <source>
        <strain evidence="1">4509</strain>
    </source>
</reference>
<dbReference type="EMBL" id="DVMX01000119">
    <property type="protein sequence ID" value="HIU42114.1"/>
    <property type="molecule type" value="Genomic_DNA"/>
</dbReference>
<organism evidence="1 2">
    <name type="scientific">Candidatus Egerieicola faecale</name>
    <dbReference type="NCBI Taxonomy" id="2840774"/>
    <lineage>
        <taxon>Bacteria</taxon>
        <taxon>Bacillati</taxon>
        <taxon>Bacillota</taxon>
        <taxon>Clostridia</taxon>
        <taxon>Eubacteriales</taxon>
        <taxon>Oscillospiraceae</taxon>
        <taxon>Oscillospiraceae incertae sedis</taxon>
        <taxon>Candidatus Egerieicola</taxon>
    </lineage>
</organism>
<evidence type="ECO:0000313" key="2">
    <source>
        <dbReference type="Proteomes" id="UP000824082"/>
    </source>
</evidence>
<gene>
    <name evidence="1" type="ORF">IAD19_06125</name>
</gene>
<sequence length="279" mass="31144">MSQRKMEKASRRWSRWVRAGIVVLLCLGLIALGLLLPQGLSGWIDRQFNRTIQLGEPSTTAGPLSFLERMNMLTDSNAFNYYLEIEGTRDAQTAFQDGMNAVEQLNQATNLPYFDMEIAAWCESISGFEEENGKPFPTTNLVLNRSSGQGGVFWYISAYLETDASKSCNLTIDDETGKMMQYHYYSENLEFSIYPSMVSDLAVGLSDYWGLEVLECQEMVDSSGDSVSPGWIVLSDETGSVVQVVVDAGPNYLSINQFELDNMSGYGQLERGVYPVMAH</sequence>
<protein>
    <submittedName>
        <fullName evidence="1">Uncharacterized protein</fullName>
    </submittedName>
</protein>
<dbReference type="Proteomes" id="UP000824082">
    <property type="component" value="Unassembled WGS sequence"/>
</dbReference>
<accession>A0A9D1LJI4</accession>
<proteinExistence type="predicted"/>
<reference evidence="1" key="1">
    <citation type="submission" date="2020-10" db="EMBL/GenBank/DDBJ databases">
        <authorList>
            <person name="Gilroy R."/>
        </authorList>
    </citation>
    <scope>NUCLEOTIDE SEQUENCE</scope>
    <source>
        <strain evidence="1">4509</strain>
    </source>
</reference>